<dbReference type="EMBL" id="BK016143">
    <property type="protein sequence ID" value="DAF98117.1"/>
    <property type="molecule type" value="Genomic_DNA"/>
</dbReference>
<sequence>MKKVLFLMIVSLFSLNLSAQVMRAEELEKYAKENYGDKWVEAAENLGSSLVLDKNQSLTYEQIIDCGEQTKEQLYITLNHWFAESFNDANSVIKLNDKDAGVIIAKGFVGGIAQHIGGMTAYNVNIHPVIKVDIKDKKIRVTYTLQYYEVEQNIGGGWMGAFSAGTTGQPADTTKKIEKWGIETCYPFSPKDQHKAKKTSSKALIMAHAYSNVIMDKIEEAVKNGLVGNENDDW</sequence>
<dbReference type="InterPro" id="IPR027823">
    <property type="entry name" value="DUF4468"/>
</dbReference>
<protein>
    <recommendedName>
        <fullName evidence="1">DUF4468 domain-containing protein</fullName>
    </recommendedName>
</protein>
<dbReference type="Pfam" id="PF14730">
    <property type="entry name" value="DUF4468"/>
    <property type="match status" value="1"/>
</dbReference>
<accession>A0A8S5UUG9</accession>
<organism evidence="2">
    <name type="scientific">Myoviridae sp. ctP6q2</name>
    <dbReference type="NCBI Taxonomy" id="2825096"/>
    <lineage>
        <taxon>Viruses</taxon>
        <taxon>Duplodnaviria</taxon>
        <taxon>Heunggongvirae</taxon>
        <taxon>Uroviricota</taxon>
        <taxon>Caudoviricetes</taxon>
    </lineage>
</organism>
<evidence type="ECO:0000313" key="2">
    <source>
        <dbReference type="EMBL" id="DAF98117.1"/>
    </source>
</evidence>
<reference evidence="2" key="1">
    <citation type="journal article" date="2021" name="Proc. Natl. Acad. Sci. U.S.A.">
        <title>A Catalog of Tens of Thousands of Viruses from Human Metagenomes Reveals Hidden Associations with Chronic Diseases.</title>
        <authorList>
            <person name="Tisza M.J."/>
            <person name="Buck C.B."/>
        </authorList>
    </citation>
    <scope>NUCLEOTIDE SEQUENCE</scope>
    <source>
        <strain evidence="2">CtP6q2</strain>
    </source>
</reference>
<proteinExistence type="predicted"/>
<dbReference type="CDD" id="cd12190">
    <property type="entry name" value="Bacova_04320_like"/>
    <property type="match status" value="1"/>
</dbReference>
<dbReference type="Gene3D" id="3.30.530.80">
    <property type="match status" value="1"/>
</dbReference>
<name>A0A8S5UUG9_9CAUD</name>
<evidence type="ECO:0000259" key="1">
    <source>
        <dbReference type="Pfam" id="PF14730"/>
    </source>
</evidence>
<feature type="domain" description="DUF4468" evidence="1">
    <location>
        <begin position="60"/>
        <end position="144"/>
    </location>
</feature>